<gene>
    <name evidence="2" type="ORF">KIL84_002039</name>
</gene>
<evidence type="ECO:0000313" key="3">
    <source>
        <dbReference type="Proteomes" id="UP000827986"/>
    </source>
</evidence>
<protein>
    <recommendedName>
        <fullName evidence="4">Ig-like domain-containing protein</fullName>
    </recommendedName>
</protein>
<feature type="transmembrane region" description="Helical" evidence="1">
    <location>
        <begin position="183"/>
        <end position="203"/>
    </location>
</feature>
<accession>A0A9D3XL23</accession>
<dbReference type="Proteomes" id="UP000827986">
    <property type="component" value="Unassembled WGS sequence"/>
</dbReference>
<dbReference type="InterPro" id="IPR013783">
    <property type="entry name" value="Ig-like_fold"/>
</dbReference>
<organism evidence="2 3">
    <name type="scientific">Mauremys mutica</name>
    <name type="common">yellowpond turtle</name>
    <dbReference type="NCBI Taxonomy" id="74926"/>
    <lineage>
        <taxon>Eukaryota</taxon>
        <taxon>Metazoa</taxon>
        <taxon>Chordata</taxon>
        <taxon>Craniata</taxon>
        <taxon>Vertebrata</taxon>
        <taxon>Euteleostomi</taxon>
        <taxon>Archelosauria</taxon>
        <taxon>Testudinata</taxon>
        <taxon>Testudines</taxon>
        <taxon>Cryptodira</taxon>
        <taxon>Durocryptodira</taxon>
        <taxon>Testudinoidea</taxon>
        <taxon>Geoemydidae</taxon>
        <taxon>Geoemydinae</taxon>
        <taxon>Mauremys</taxon>
    </lineage>
</organism>
<keyword evidence="3" id="KW-1185">Reference proteome</keyword>
<dbReference type="AlphaFoldDB" id="A0A9D3XL23"/>
<keyword evidence="1" id="KW-1133">Transmembrane helix</keyword>
<name>A0A9D3XL23_9SAUR</name>
<reference evidence="2" key="1">
    <citation type="submission" date="2021-09" db="EMBL/GenBank/DDBJ databases">
        <title>The genome of Mauremys mutica provides insights into the evolution of semi-aquatic lifestyle.</title>
        <authorList>
            <person name="Gong S."/>
            <person name="Gao Y."/>
        </authorList>
    </citation>
    <scope>NUCLEOTIDE SEQUENCE</scope>
    <source>
        <strain evidence="2">MM-2020</strain>
        <tissue evidence="2">Muscle</tissue>
    </source>
</reference>
<keyword evidence="1" id="KW-0812">Transmembrane</keyword>
<evidence type="ECO:0008006" key="4">
    <source>
        <dbReference type="Google" id="ProtNLM"/>
    </source>
</evidence>
<dbReference type="SUPFAM" id="SSF48726">
    <property type="entry name" value="Immunoglobulin"/>
    <property type="match status" value="1"/>
</dbReference>
<evidence type="ECO:0000256" key="1">
    <source>
        <dbReference type="SAM" id="Phobius"/>
    </source>
</evidence>
<proteinExistence type="predicted"/>
<evidence type="ECO:0000313" key="2">
    <source>
        <dbReference type="EMBL" id="KAH1181105.1"/>
    </source>
</evidence>
<sequence>MILLWLFCAGVTGQEPCSSPGDFPSPKLFLNTSSAQVGDSVSAQCSIRPYIVAALVIFCQDGKEISSQEVMRGQLLYQHDISVRSSGQFRCMYQYRNKQNQVKNSHLSLPWTLDVPGLLQPHSSPDPRPTMAVFLTIPQTHLWPHSRPGPNSWPPITAHRPTVTPGSWFPGVYGPGGRLGPEAIWGIAGLSVLCLAPLIYLLVKKVASKQRCPSEPFPNHSTENTPTEEQIQYAAIREFGAATIPREQENETVIYAIVEKVRDKPS</sequence>
<dbReference type="Gene3D" id="2.60.40.10">
    <property type="entry name" value="Immunoglobulins"/>
    <property type="match status" value="1"/>
</dbReference>
<keyword evidence="1" id="KW-0472">Membrane</keyword>
<comment type="caution">
    <text evidence="2">The sequence shown here is derived from an EMBL/GenBank/DDBJ whole genome shotgun (WGS) entry which is preliminary data.</text>
</comment>
<dbReference type="InterPro" id="IPR036179">
    <property type="entry name" value="Ig-like_dom_sf"/>
</dbReference>
<dbReference type="EMBL" id="JAHDVG010000469">
    <property type="protein sequence ID" value="KAH1181105.1"/>
    <property type="molecule type" value="Genomic_DNA"/>
</dbReference>